<proteinExistence type="predicted"/>
<gene>
    <name evidence="1" type="ORF">HO173_011153</name>
</gene>
<evidence type="ECO:0000313" key="1">
    <source>
        <dbReference type="EMBL" id="KAF6230616.1"/>
    </source>
</evidence>
<dbReference type="EMBL" id="JACCJC010000066">
    <property type="protein sequence ID" value="KAF6230616.1"/>
    <property type="molecule type" value="Genomic_DNA"/>
</dbReference>
<dbReference type="OrthoDB" id="3259529at2759"/>
<protein>
    <submittedName>
        <fullName evidence="1">Uncharacterized protein</fullName>
    </submittedName>
</protein>
<dbReference type="RefSeq" id="XP_037160084.1">
    <property type="nucleotide sequence ID" value="XM_037313035.1"/>
</dbReference>
<dbReference type="Proteomes" id="UP000578531">
    <property type="component" value="Unassembled WGS sequence"/>
</dbReference>
<evidence type="ECO:0000313" key="2">
    <source>
        <dbReference type="Proteomes" id="UP000578531"/>
    </source>
</evidence>
<name>A0A8H6FL90_9LECA</name>
<dbReference type="AlphaFoldDB" id="A0A8H6FL90"/>
<comment type="caution">
    <text evidence="1">The sequence shown here is derived from an EMBL/GenBank/DDBJ whole genome shotgun (WGS) entry which is preliminary data.</text>
</comment>
<organism evidence="1 2">
    <name type="scientific">Letharia columbiana</name>
    <dbReference type="NCBI Taxonomy" id="112416"/>
    <lineage>
        <taxon>Eukaryota</taxon>
        <taxon>Fungi</taxon>
        <taxon>Dikarya</taxon>
        <taxon>Ascomycota</taxon>
        <taxon>Pezizomycotina</taxon>
        <taxon>Lecanoromycetes</taxon>
        <taxon>OSLEUM clade</taxon>
        <taxon>Lecanoromycetidae</taxon>
        <taxon>Lecanorales</taxon>
        <taxon>Lecanorineae</taxon>
        <taxon>Parmeliaceae</taxon>
        <taxon>Letharia</taxon>
    </lineage>
</organism>
<keyword evidence="2" id="KW-1185">Reference proteome</keyword>
<sequence>MDPARFELGQTGIPVPKLDVFAQSLLDTNNGVDLEDLVNGLNMEWGEEYLELDGSTDVAWANWKAEALEREGKSLHGWDSTPEKRRKIWQSTVSAYRKKRGQGWKYNAAHVTRFWRRGQRDPRRRKGGF</sequence>
<accession>A0A8H6FL90</accession>
<dbReference type="GeneID" id="59292797"/>
<reference evidence="1 2" key="1">
    <citation type="journal article" date="2020" name="Genomics">
        <title>Complete, high-quality genomes from long-read metagenomic sequencing of two wolf lichen thalli reveals enigmatic genome architecture.</title>
        <authorList>
            <person name="McKenzie S.K."/>
            <person name="Walston R.F."/>
            <person name="Allen J.L."/>
        </authorList>
    </citation>
    <scope>NUCLEOTIDE SEQUENCE [LARGE SCALE GENOMIC DNA]</scope>
    <source>
        <strain evidence="1">WasteWater2</strain>
    </source>
</reference>